<comment type="caution">
    <text evidence="8">The sequence shown here is derived from an EMBL/GenBank/DDBJ whole genome shotgun (WGS) entry which is preliminary data.</text>
</comment>
<dbReference type="VEuPathDB" id="TrichDB:TRFO_09975"/>
<accession>A0A1J4JAX8</accession>
<organism evidence="8 9">
    <name type="scientific">Tritrichomonas foetus</name>
    <dbReference type="NCBI Taxonomy" id="1144522"/>
    <lineage>
        <taxon>Eukaryota</taxon>
        <taxon>Metamonada</taxon>
        <taxon>Parabasalia</taxon>
        <taxon>Tritrichomonadida</taxon>
        <taxon>Tritrichomonadidae</taxon>
        <taxon>Tritrichomonas</taxon>
    </lineage>
</organism>
<dbReference type="InterPro" id="IPR004843">
    <property type="entry name" value="Calcineurin-like_PHP"/>
</dbReference>
<dbReference type="PANTHER" id="PTHR10340:SF57">
    <property type="entry name" value="METALLOPHOS DOMAIN-CONTAINING PROTEIN"/>
    <property type="match status" value="1"/>
</dbReference>
<keyword evidence="5" id="KW-0325">Glycoprotein</keyword>
<evidence type="ECO:0000256" key="1">
    <source>
        <dbReference type="ARBA" id="ARBA00004613"/>
    </source>
</evidence>
<dbReference type="AlphaFoldDB" id="A0A1J4JAX8"/>
<feature type="domain" description="Sphingomyelin phosphodiesterase C-terminal" evidence="7">
    <location>
        <begin position="233"/>
        <end position="297"/>
    </location>
</feature>
<dbReference type="OrthoDB" id="348678at2759"/>
<keyword evidence="3" id="KW-0964">Secreted</keyword>
<name>A0A1J4JAX8_9EUKA</name>
<evidence type="ECO:0000313" key="9">
    <source>
        <dbReference type="Proteomes" id="UP000179807"/>
    </source>
</evidence>
<evidence type="ECO:0000259" key="7">
    <source>
        <dbReference type="Pfam" id="PF19272"/>
    </source>
</evidence>
<comment type="subcellular location">
    <subcellularLocation>
        <location evidence="1">Secreted</location>
    </subcellularLocation>
</comment>
<keyword evidence="4" id="KW-0378">Hydrolase</keyword>
<dbReference type="InterPro" id="IPR029052">
    <property type="entry name" value="Metallo-depent_PP-like"/>
</dbReference>
<dbReference type="RefSeq" id="XP_068349471.1">
    <property type="nucleotide sequence ID" value="XM_068495175.1"/>
</dbReference>
<dbReference type="Pfam" id="PF00149">
    <property type="entry name" value="Metallophos"/>
    <property type="match status" value="1"/>
</dbReference>
<evidence type="ECO:0000256" key="3">
    <source>
        <dbReference type="ARBA" id="ARBA00022525"/>
    </source>
</evidence>
<evidence type="ECO:0000259" key="6">
    <source>
        <dbReference type="Pfam" id="PF00149"/>
    </source>
</evidence>
<dbReference type="SUPFAM" id="SSF56300">
    <property type="entry name" value="Metallo-dependent phosphatases"/>
    <property type="match status" value="1"/>
</dbReference>
<evidence type="ECO:0000313" key="8">
    <source>
        <dbReference type="EMBL" id="OHS96334.1"/>
    </source>
</evidence>
<proteinExistence type="inferred from homology"/>
<feature type="domain" description="Calcineurin-like phosphoesterase" evidence="6">
    <location>
        <begin position="8"/>
        <end position="207"/>
    </location>
</feature>
<comment type="similarity">
    <text evidence="2">Belongs to the acid sphingomyelinase family.</text>
</comment>
<dbReference type="Gene3D" id="3.60.21.10">
    <property type="match status" value="1"/>
</dbReference>
<dbReference type="GeneID" id="94829879"/>
<evidence type="ECO:0000256" key="5">
    <source>
        <dbReference type="ARBA" id="ARBA00023180"/>
    </source>
</evidence>
<gene>
    <name evidence="8" type="ORF">TRFO_09975</name>
</gene>
<dbReference type="GO" id="GO:0016787">
    <property type="term" value="F:hydrolase activity"/>
    <property type="evidence" value="ECO:0007669"/>
    <property type="project" value="UniProtKB-KW"/>
</dbReference>
<dbReference type="EMBL" id="MLAK01001182">
    <property type="protein sequence ID" value="OHS96334.1"/>
    <property type="molecule type" value="Genomic_DNA"/>
</dbReference>
<evidence type="ECO:0000256" key="4">
    <source>
        <dbReference type="ARBA" id="ARBA00022801"/>
    </source>
</evidence>
<keyword evidence="9" id="KW-1185">Reference proteome</keyword>
<dbReference type="Pfam" id="PF19272">
    <property type="entry name" value="ASMase_C"/>
    <property type="match status" value="1"/>
</dbReference>
<dbReference type="Proteomes" id="UP000179807">
    <property type="component" value="Unassembled WGS sequence"/>
</dbReference>
<sequence length="356" mass="41187">MIENIPKYAKKKPQFVLFGGDAPAHGLSLSMSELHNLIGKIAHDIKSMFPDVPLLYVLGNNEFWPNYGFDNFSNDGENFESLSKYLQPVLNLNEEQLRTFKKGGYYFHDFPSSNLRILILNSIIYNRWRIYKEDPYNQFEWILNVSQDAKEKGLKIGISFHIPPGVTYTTGDYSKLNQGWITEHIYKFDEIVSKCDIEFFIAGHSHYDMIVPLNGNSDSLSKGFSLSAPSLSPQHKNNPGFRIFEYQQGKLLNFRQYYADILMNPQDKLDWMLEYDFRKAYSVADISKDSLKKVINWISTTSEGRWRYKERVCSLAADNGLFYYCILTSTTEQQVKECLGPSVKSISQYFPYGGQR</sequence>
<reference evidence="8" key="1">
    <citation type="submission" date="2016-10" db="EMBL/GenBank/DDBJ databases">
        <authorList>
            <person name="Benchimol M."/>
            <person name="Almeida L.G."/>
            <person name="Vasconcelos A.T."/>
            <person name="Perreira-Neves A."/>
            <person name="Rosa I.A."/>
            <person name="Tasca T."/>
            <person name="Bogo M.R."/>
            <person name="de Souza W."/>
        </authorList>
    </citation>
    <scope>NUCLEOTIDE SEQUENCE [LARGE SCALE GENOMIC DNA]</scope>
    <source>
        <strain evidence="8">K</strain>
    </source>
</reference>
<dbReference type="InterPro" id="IPR045473">
    <property type="entry name" value="ASM_C"/>
</dbReference>
<protein>
    <submittedName>
        <fullName evidence="8">Ser/Thr protein phosphatase</fullName>
    </submittedName>
</protein>
<dbReference type="PANTHER" id="PTHR10340">
    <property type="entry name" value="SPHINGOMYELIN PHOSPHODIESTERASE"/>
    <property type="match status" value="1"/>
</dbReference>
<evidence type="ECO:0000256" key="2">
    <source>
        <dbReference type="ARBA" id="ARBA00008234"/>
    </source>
</evidence>
<dbReference type="GO" id="GO:0005576">
    <property type="term" value="C:extracellular region"/>
    <property type="evidence" value="ECO:0007669"/>
    <property type="project" value="UniProtKB-SubCell"/>
</dbReference>